<dbReference type="InterPro" id="IPR011711">
    <property type="entry name" value="GntR_C"/>
</dbReference>
<protein>
    <submittedName>
        <fullName evidence="6">GntR family transcriptional regulator</fullName>
    </submittedName>
</protein>
<dbReference type="PANTHER" id="PTHR43537">
    <property type="entry name" value="TRANSCRIPTIONAL REGULATOR, GNTR FAMILY"/>
    <property type="match status" value="1"/>
</dbReference>
<dbReference type="RefSeq" id="WP_042234677.1">
    <property type="nucleotide sequence ID" value="NZ_CP026520.1"/>
</dbReference>
<keyword evidence="1" id="KW-0805">Transcription regulation</keyword>
<accession>A0A410X376</accession>
<dbReference type="PANTHER" id="PTHR43537:SF5">
    <property type="entry name" value="UXU OPERON TRANSCRIPTIONAL REGULATOR"/>
    <property type="match status" value="1"/>
</dbReference>
<keyword evidence="2" id="KW-0238">DNA-binding</keyword>
<dbReference type="EMBL" id="CP026520">
    <property type="protein sequence ID" value="QAV21063.1"/>
    <property type="molecule type" value="Genomic_DNA"/>
</dbReference>
<proteinExistence type="predicted"/>
<dbReference type="SMART" id="SM00895">
    <property type="entry name" value="FCD"/>
    <property type="match status" value="1"/>
</dbReference>
<dbReference type="SUPFAM" id="SSF48008">
    <property type="entry name" value="GntR ligand-binding domain-like"/>
    <property type="match status" value="1"/>
</dbReference>
<dbReference type="InterPro" id="IPR036390">
    <property type="entry name" value="WH_DNA-bd_sf"/>
</dbReference>
<dbReference type="Proteomes" id="UP000288943">
    <property type="component" value="Chromosome"/>
</dbReference>
<evidence type="ECO:0000313" key="8">
    <source>
        <dbReference type="Proteomes" id="UP001527202"/>
    </source>
</evidence>
<feature type="domain" description="HTH gntR-type" evidence="4">
    <location>
        <begin position="14"/>
        <end position="81"/>
    </location>
</feature>
<dbReference type="Gene3D" id="1.20.120.530">
    <property type="entry name" value="GntR ligand-binding domain-like"/>
    <property type="match status" value="1"/>
</dbReference>
<gene>
    <name evidence="5" type="ORF">M5X16_18335</name>
    <name evidence="6" type="ORF">PC41400_26670</name>
</gene>
<organism evidence="6 7">
    <name type="scientific">Paenibacillus chitinolyticus</name>
    <dbReference type="NCBI Taxonomy" id="79263"/>
    <lineage>
        <taxon>Bacteria</taxon>
        <taxon>Bacillati</taxon>
        <taxon>Bacillota</taxon>
        <taxon>Bacilli</taxon>
        <taxon>Bacillales</taxon>
        <taxon>Paenibacillaceae</taxon>
        <taxon>Paenibacillus</taxon>
    </lineage>
</organism>
<dbReference type="Proteomes" id="UP001527202">
    <property type="component" value="Unassembled WGS sequence"/>
</dbReference>
<keyword evidence="8" id="KW-1185">Reference proteome</keyword>
<dbReference type="GO" id="GO:0003677">
    <property type="term" value="F:DNA binding"/>
    <property type="evidence" value="ECO:0007669"/>
    <property type="project" value="UniProtKB-KW"/>
</dbReference>
<evidence type="ECO:0000256" key="1">
    <source>
        <dbReference type="ARBA" id="ARBA00023015"/>
    </source>
</evidence>
<dbReference type="SUPFAM" id="SSF46785">
    <property type="entry name" value="Winged helix' DNA-binding domain"/>
    <property type="match status" value="1"/>
</dbReference>
<evidence type="ECO:0000313" key="7">
    <source>
        <dbReference type="Proteomes" id="UP000288943"/>
    </source>
</evidence>
<dbReference type="OrthoDB" id="574518at2"/>
<evidence type="ECO:0000259" key="4">
    <source>
        <dbReference type="PROSITE" id="PS50949"/>
    </source>
</evidence>
<evidence type="ECO:0000256" key="3">
    <source>
        <dbReference type="ARBA" id="ARBA00023163"/>
    </source>
</evidence>
<evidence type="ECO:0000313" key="5">
    <source>
        <dbReference type="EMBL" id="MCY9597726.1"/>
    </source>
</evidence>
<dbReference type="AlphaFoldDB" id="A0A410X376"/>
<reference evidence="5 8" key="2">
    <citation type="submission" date="2022-05" db="EMBL/GenBank/DDBJ databases">
        <title>Genome Sequencing of Bee-Associated Microbes.</title>
        <authorList>
            <person name="Dunlap C."/>
        </authorList>
    </citation>
    <scope>NUCLEOTIDE SEQUENCE [LARGE SCALE GENOMIC DNA]</scope>
    <source>
        <strain evidence="5 8">NRRL B-23120</strain>
    </source>
</reference>
<dbReference type="GeneID" id="95378380"/>
<evidence type="ECO:0000313" key="6">
    <source>
        <dbReference type="EMBL" id="QAV21063.1"/>
    </source>
</evidence>
<name>A0A410X376_9BACL</name>
<keyword evidence="3" id="KW-0804">Transcription</keyword>
<dbReference type="EMBL" id="JAMDMJ010000024">
    <property type="protein sequence ID" value="MCY9597726.1"/>
    <property type="molecule type" value="Genomic_DNA"/>
</dbReference>
<evidence type="ECO:0000256" key="2">
    <source>
        <dbReference type="ARBA" id="ARBA00023125"/>
    </source>
</evidence>
<dbReference type="PROSITE" id="PS50949">
    <property type="entry name" value="HTH_GNTR"/>
    <property type="match status" value="1"/>
</dbReference>
<dbReference type="Pfam" id="PF07729">
    <property type="entry name" value="FCD"/>
    <property type="match status" value="1"/>
</dbReference>
<sequence>MASTRQIPFITSGKSLGGQAYEALRDSIITLKLEPGQTIFESEIADTFRISRTPIRDAFQLLVMEHLIEVLPQRHKKIARISESKVKESSFVRLSLESSAFRLAAGSWDSSEKFVQAERQISRILREQSEAAEHQDVVQFLQLDEAFHKCVLELTGNATLLEVVYHMRGHLNRLRYLAMKELGLTPKLVEEHLELFDSLKKRDEASTVQLLEQHLGSLSYEIPQLREQFPDYFID</sequence>
<reference evidence="6 7" key="1">
    <citation type="submission" date="2018-01" db="EMBL/GenBank/DDBJ databases">
        <title>The whole genome sequencing and assembly of Paenibacillus chitinolyticus KCCM 41400 strain.</title>
        <authorList>
            <person name="Kim J.-Y."/>
            <person name="Park M.-K."/>
            <person name="Lee Y.-J."/>
            <person name="Yi H."/>
            <person name="Bahn Y.-S."/>
            <person name="Kim J.F."/>
            <person name="Lee D.-W."/>
        </authorList>
    </citation>
    <scope>NUCLEOTIDE SEQUENCE [LARGE SCALE GENOMIC DNA]</scope>
    <source>
        <strain evidence="6 7">KCCM 41400</strain>
    </source>
</reference>
<dbReference type="InterPro" id="IPR036388">
    <property type="entry name" value="WH-like_DNA-bd_sf"/>
</dbReference>
<dbReference type="Pfam" id="PF00392">
    <property type="entry name" value="GntR"/>
    <property type="match status" value="1"/>
</dbReference>
<dbReference type="KEGG" id="pchi:PC41400_26670"/>
<dbReference type="InterPro" id="IPR008920">
    <property type="entry name" value="TF_FadR/GntR_C"/>
</dbReference>
<dbReference type="GO" id="GO:0003700">
    <property type="term" value="F:DNA-binding transcription factor activity"/>
    <property type="evidence" value="ECO:0007669"/>
    <property type="project" value="InterPro"/>
</dbReference>
<dbReference type="SMART" id="SM00345">
    <property type="entry name" value="HTH_GNTR"/>
    <property type="match status" value="1"/>
</dbReference>
<dbReference type="Gene3D" id="1.10.10.10">
    <property type="entry name" value="Winged helix-like DNA-binding domain superfamily/Winged helix DNA-binding domain"/>
    <property type="match status" value="1"/>
</dbReference>
<dbReference type="InterPro" id="IPR000524">
    <property type="entry name" value="Tscrpt_reg_HTH_GntR"/>
</dbReference>